<evidence type="ECO:0000256" key="4">
    <source>
        <dbReference type="RuleBase" id="RU003345"/>
    </source>
</evidence>
<dbReference type="RefSeq" id="WP_092673726.1">
    <property type="nucleotide sequence ID" value="NZ_FOGC01000003.1"/>
</dbReference>
<reference evidence="7" key="1">
    <citation type="submission" date="2016-10" db="EMBL/GenBank/DDBJ databases">
        <authorList>
            <person name="Varghese N."/>
            <person name="Submissions S."/>
        </authorList>
    </citation>
    <scope>NUCLEOTIDE SEQUENCE [LARGE SCALE GENOMIC DNA]</scope>
    <source>
        <strain evidence="7">8N4</strain>
    </source>
</reference>
<gene>
    <name evidence="6" type="ORF">SAMN05216522_103102</name>
</gene>
<accession>A0A1H9G7F6</accession>
<evidence type="ECO:0000256" key="2">
    <source>
        <dbReference type="ARBA" id="ARBA00023002"/>
    </source>
</evidence>
<evidence type="ECO:0000256" key="1">
    <source>
        <dbReference type="ARBA" id="ARBA00009986"/>
    </source>
</evidence>
<dbReference type="Gene3D" id="3.40.309.10">
    <property type="entry name" value="Aldehyde Dehydrogenase, Chain A, domain 2"/>
    <property type="match status" value="1"/>
</dbReference>
<dbReference type="InterPro" id="IPR029510">
    <property type="entry name" value="Ald_DH_CS_GLU"/>
</dbReference>
<dbReference type="OrthoDB" id="9812625at2"/>
<dbReference type="SUPFAM" id="SSF53720">
    <property type="entry name" value="ALDH-like"/>
    <property type="match status" value="1"/>
</dbReference>
<feature type="active site" evidence="3">
    <location>
        <position position="255"/>
    </location>
</feature>
<evidence type="ECO:0000313" key="6">
    <source>
        <dbReference type="EMBL" id="SEQ46051.1"/>
    </source>
</evidence>
<dbReference type="STRING" id="988801.SAMN05216522_103102"/>
<dbReference type="InterPro" id="IPR016162">
    <property type="entry name" value="Ald_DH_N"/>
</dbReference>
<dbReference type="GO" id="GO:0016620">
    <property type="term" value="F:oxidoreductase activity, acting on the aldehyde or oxo group of donors, NAD or NADP as acceptor"/>
    <property type="evidence" value="ECO:0007669"/>
    <property type="project" value="InterPro"/>
</dbReference>
<dbReference type="PANTHER" id="PTHR11699">
    <property type="entry name" value="ALDEHYDE DEHYDROGENASE-RELATED"/>
    <property type="match status" value="1"/>
</dbReference>
<keyword evidence="7" id="KW-1185">Reference proteome</keyword>
<evidence type="ECO:0000259" key="5">
    <source>
        <dbReference type="Pfam" id="PF00171"/>
    </source>
</evidence>
<sequence>MSSDFKKLLPENAAHFINNAWVDCKTTDDVLNPATGEIIAKVAMGSKADADKAISAAKQAQKQWAALPQPQRADYLHAFAQQLEKHKKVLATLLTTEQGKPLTESIGEVEMAITMLRYYAGFGLKRTGHVLASNHPQQQAITKEAPLGVVAAIIPWNFPLAIFARKTAPALVAGNTIVVKPSENTPLCSLALATLSKAAGIPDGVINVLCGEGSKVGDALVKHPDVQLVTMTGSTRAGKIIAKNAAEKVIPVSLELGGKAPFIVLADADIEKAAQDAIDARMANCGQVCICNERTYVQRDVYDRFMKALKKAADKVVVGDPMASKTTMGPKVSAAEKSHVDELLAKSQQEGGTIFWQGKVPDEAKFKGGNWVAPTIVTDLPANATILKEEAFGPILPVVVFDSIDDVIALANDCEYGLSSYLYTRDLQSAMQISDALEYGEVYINRYGPEEVNGFHAGWKLSGIGGDDGEHGYQLYVKQKTVYLNYQS</sequence>
<dbReference type="InterPro" id="IPR016163">
    <property type="entry name" value="Ald_DH_C"/>
</dbReference>
<comment type="similarity">
    <text evidence="1 4">Belongs to the aldehyde dehydrogenase family.</text>
</comment>
<dbReference type="AlphaFoldDB" id="A0A1H9G7F6"/>
<dbReference type="Proteomes" id="UP000242515">
    <property type="component" value="Unassembled WGS sequence"/>
</dbReference>
<evidence type="ECO:0000313" key="7">
    <source>
        <dbReference type="Proteomes" id="UP000242515"/>
    </source>
</evidence>
<dbReference type="InterPro" id="IPR015590">
    <property type="entry name" value="Aldehyde_DH_dom"/>
</dbReference>
<keyword evidence="2 4" id="KW-0560">Oxidoreductase</keyword>
<protein>
    <submittedName>
        <fullName evidence="6">Lactaldehyde dehydrogenase / glycolaldehyde dehydrogenase</fullName>
    </submittedName>
</protein>
<dbReference type="FunFam" id="3.40.605.10:FF:000007">
    <property type="entry name" value="NAD/NADP-dependent betaine aldehyde dehydrogenase"/>
    <property type="match status" value="1"/>
</dbReference>
<dbReference type="FunFam" id="3.40.309.10:FF:000009">
    <property type="entry name" value="Aldehyde dehydrogenase A"/>
    <property type="match status" value="1"/>
</dbReference>
<organism evidence="6 7">
    <name type="scientific">Rosenbergiella nectarea</name>
    <dbReference type="NCBI Taxonomy" id="988801"/>
    <lineage>
        <taxon>Bacteria</taxon>
        <taxon>Pseudomonadati</taxon>
        <taxon>Pseudomonadota</taxon>
        <taxon>Gammaproteobacteria</taxon>
        <taxon>Enterobacterales</taxon>
        <taxon>Erwiniaceae</taxon>
        <taxon>Rosenbergiella</taxon>
    </lineage>
</organism>
<dbReference type="EMBL" id="FOGC01000003">
    <property type="protein sequence ID" value="SEQ46051.1"/>
    <property type="molecule type" value="Genomic_DNA"/>
</dbReference>
<proteinExistence type="inferred from homology"/>
<name>A0A1H9G7F6_9GAMM</name>
<dbReference type="Pfam" id="PF00171">
    <property type="entry name" value="Aldedh"/>
    <property type="match status" value="1"/>
</dbReference>
<evidence type="ECO:0000256" key="3">
    <source>
        <dbReference type="PROSITE-ProRule" id="PRU10007"/>
    </source>
</evidence>
<feature type="domain" description="Aldehyde dehydrogenase" evidence="5">
    <location>
        <begin position="21"/>
        <end position="482"/>
    </location>
</feature>
<dbReference type="Gene3D" id="3.40.605.10">
    <property type="entry name" value="Aldehyde Dehydrogenase, Chain A, domain 1"/>
    <property type="match status" value="1"/>
</dbReference>
<dbReference type="InterPro" id="IPR016161">
    <property type="entry name" value="Ald_DH/histidinol_DH"/>
</dbReference>
<dbReference type="PROSITE" id="PS00687">
    <property type="entry name" value="ALDEHYDE_DEHYDR_GLU"/>
    <property type="match status" value="1"/>
</dbReference>